<accession>A0A1J5UFM5</accession>
<dbReference type="InterPro" id="IPR000601">
    <property type="entry name" value="PKD_dom"/>
</dbReference>
<dbReference type="Gene3D" id="3.40.190.10">
    <property type="entry name" value="Periplasmic binding protein-like II"/>
    <property type="match status" value="1"/>
</dbReference>
<dbReference type="Pfam" id="PF00496">
    <property type="entry name" value="SBP_bac_5"/>
    <property type="match status" value="1"/>
</dbReference>
<dbReference type="PANTHER" id="PTHR30290:SF34">
    <property type="entry name" value="ABC TRANSPORTER, PERIPLASMIC OLIGO-PEPTIDE BINDING PROTEIN, PUTATIVE-RELATED"/>
    <property type="match status" value="1"/>
</dbReference>
<feature type="domain" description="PKD" evidence="1">
    <location>
        <begin position="174"/>
        <end position="244"/>
    </location>
</feature>
<dbReference type="AlphaFoldDB" id="A0A1J5UFM5"/>
<dbReference type="InterPro" id="IPR013783">
    <property type="entry name" value="Ig-like_fold"/>
</dbReference>
<dbReference type="InterPro" id="IPR035986">
    <property type="entry name" value="PKD_dom_sf"/>
</dbReference>
<dbReference type="InterPro" id="IPR022409">
    <property type="entry name" value="PKD/Chitinase_dom"/>
</dbReference>
<dbReference type="InterPro" id="IPR000914">
    <property type="entry name" value="SBP_5_dom"/>
</dbReference>
<dbReference type="GO" id="GO:0015833">
    <property type="term" value="P:peptide transport"/>
    <property type="evidence" value="ECO:0007669"/>
    <property type="project" value="TreeGrafter"/>
</dbReference>
<dbReference type="CDD" id="cd00146">
    <property type="entry name" value="PKD"/>
    <property type="match status" value="2"/>
</dbReference>
<evidence type="ECO:0000259" key="1">
    <source>
        <dbReference type="PROSITE" id="PS50093"/>
    </source>
</evidence>
<dbReference type="InterPro" id="IPR039424">
    <property type="entry name" value="SBP_5"/>
</dbReference>
<dbReference type="SUPFAM" id="SSF53850">
    <property type="entry name" value="Periplasmic binding protein-like II"/>
    <property type="match status" value="1"/>
</dbReference>
<dbReference type="PROSITE" id="PS51257">
    <property type="entry name" value="PROKAR_LIPOPROTEIN"/>
    <property type="match status" value="1"/>
</dbReference>
<protein>
    <recommendedName>
        <fullName evidence="1">PKD domain-containing protein</fullName>
    </recommendedName>
</protein>
<feature type="domain" description="PKD" evidence="1">
    <location>
        <begin position="40"/>
        <end position="110"/>
    </location>
</feature>
<reference evidence="2 3" key="1">
    <citation type="submission" date="2016-08" db="EMBL/GenBank/DDBJ databases">
        <title>New Insights into Marine Group III Euryarchaeota, from dark to light.</title>
        <authorList>
            <person name="Haro-Moreno J.M."/>
            <person name="Rodriguez-Valera F."/>
            <person name="Lopez-Garcia P."/>
            <person name="Moreira D."/>
            <person name="Martin-Cuadrado A.B."/>
        </authorList>
    </citation>
    <scope>NUCLEOTIDE SEQUENCE [LARGE SCALE GENOMIC DNA]</scope>
    <source>
        <strain evidence="2">CG-Epi2</strain>
    </source>
</reference>
<name>A0A1J5UFM5_9ARCH</name>
<comment type="caution">
    <text evidence="2">The sequence shown here is derived from an EMBL/GenBank/DDBJ whole genome shotgun (WGS) entry which is preliminary data.</text>
</comment>
<sequence>MKKIFGKFSSLAIAGLLLFTGCLDILGTEETVGKNITPVAVIDVVTGFRVVNLNDQIRFDASASEDEDGTISSYLWDFGDGNTASTKIAIHRYQSPGDYIVSLSVTDDDGAVGNNDQGLTYITVLHGEVNKESGVPHAILSVKASVVSPGASVDFSGSGSWAWVQDGEGSWSVSNSAITSWSWDFGNGESETGSETLHTFGSSSGFSSFSAIGSYPVKLTVTSEEGIEDTVYRTVRVIAEQSSESKSPDPKVYTTVSIGDPRTLDPAEAYDSASGGVLSNTYETLVFYDRDQEDKLIPVLATEVPSTSNGGISPDGLTYTFKIRQGVTFHDGSEMDADDVVFSINRLLIMGLGPSWMYAELLNSTDADGDGIVDSITKIDQYTVQFELMEAAPRFLPIMAYTAGSIVSKDWVTSQGCGSPSEGIQCTPIEKKVMGTGPYMMNEDYGGKWVAEQYVLMQYYPDYWRGWSDNERQSYGVTAKGFIETVIIKKNNDQSARLLELRSGNADSVYVQPTFVEEALTYDNIEYKSNLPSMTMIQISFNHDIANHVGSAPSSDFFANEDIRKAFSYSFDYDTFINDIIDNRGQQPRGPIPEGMLGYNPNGPQYTFDLDMAEMHFKEAGVWDTGFTVSAYYNLGNDIRENGLLLLENEIEGLNPNFNIEIQGLEWPLFLDKLKTREIPLFMLGWGADYSDPHNFAHPFLHGAEGYYPSSYLGFQYDDIDNLIMEAAAEQDTFQRQQMYYEIAELEHEKALHIWVYQPTSYRIVKDWVNGWYHNMMHGTLYYTLSKS</sequence>
<organism evidence="2 3">
    <name type="scientific">Marine Group III euryarchaeote CG-Epi2</name>
    <dbReference type="NCBI Taxonomy" id="1888996"/>
    <lineage>
        <taxon>Archaea</taxon>
        <taxon>Methanobacteriati</taxon>
        <taxon>Thermoplasmatota</taxon>
        <taxon>Thermoplasmata</taxon>
        <taxon>Candidatus Thermoprofundales</taxon>
    </lineage>
</organism>
<gene>
    <name evidence="2" type="ORF">BET99_00105</name>
</gene>
<evidence type="ECO:0000313" key="3">
    <source>
        <dbReference type="Proteomes" id="UP000183615"/>
    </source>
</evidence>
<dbReference type="Proteomes" id="UP000183615">
    <property type="component" value="Unassembled WGS sequence"/>
</dbReference>
<dbReference type="Gene3D" id="3.90.76.10">
    <property type="entry name" value="Dipeptide-binding Protein, Domain 1"/>
    <property type="match status" value="1"/>
</dbReference>
<proteinExistence type="predicted"/>
<dbReference type="Gene3D" id="3.10.105.10">
    <property type="entry name" value="Dipeptide-binding Protein, Domain 3"/>
    <property type="match status" value="1"/>
</dbReference>
<dbReference type="PROSITE" id="PS50093">
    <property type="entry name" value="PKD"/>
    <property type="match status" value="2"/>
</dbReference>
<dbReference type="CDD" id="cd08512">
    <property type="entry name" value="PBP2_NikA_DppA_OppA_like_7"/>
    <property type="match status" value="1"/>
</dbReference>
<dbReference type="SMART" id="SM00089">
    <property type="entry name" value="PKD"/>
    <property type="match status" value="2"/>
</dbReference>
<dbReference type="EMBL" id="MIYZ01000001">
    <property type="protein sequence ID" value="OIR23102.1"/>
    <property type="molecule type" value="Genomic_DNA"/>
</dbReference>
<dbReference type="GO" id="GO:1904680">
    <property type="term" value="F:peptide transmembrane transporter activity"/>
    <property type="evidence" value="ECO:0007669"/>
    <property type="project" value="TreeGrafter"/>
</dbReference>
<dbReference type="SUPFAM" id="SSF49299">
    <property type="entry name" value="PKD domain"/>
    <property type="match status" value="2"/>
</dbReference>
<dbReference type="Pfam" id="PF18911">
    <property type="entry name" value="PKD_4"/>
    <property type="match status" value="2"/>
</dbReference>
<dbReference type="Gene3D" id="2.60.40.10">
    <property type="entry name" value="Immunoglobulins"/>
    <property type="match status" value="2"/>
</dbReference>
<dbReference type="PANTHER" id="PTHR30290">
    <property type="entry name" value="PERIPLASMIC BINDING COMPONENT OF ABC TRANSPORTER"/>
    <property type="match status" value="1"/>
</dbReference>
<evidence type="ECO:0000313" key="2">
    <source>
        <dbReference type="EMBL" id="OIR23102.1"/>
    </source>
</evidence>